<dbReference type="Proteomes" id="UP000063781">
    <property type="component" value="Chromosome"/>
</dbReference>
<comment type="similarity">
    <text evidence="1">Belongs to the Gfo/Idh/MocA family.</text>
</comment>
<sequence length="382" mass="43021">MSKKIQAAVVGVGFIGKQHIEAIHRIPNTQVVALVEPNGESAKRAAESYGIDHYFTSIDDMLNMDGIDVVHICTPNFLHYPMAKQCVEAGLNVFCEKPLSLTTLESNELKELARKHSVYTAVNLNYRSNVMIREMKHRISSGMIGTPLLGQAQYIQDWLMFDTDYDWHFDPSKVGPSRSVADIGTHLFDLIQFVYGEKIVKVFADLMIVYPTRKKREQTGETFALEYGDTVTEVDVVNEDAAFILVQLESGIKVSMDISQVTGGYKNGVELVVSGSKHSLSWHQERADRLIIGNRASGNEELYADPKYIDPSLRRFISLPNGHAVGWADAFKNSISEFYEDIRNDGHNDSQSYVDFETGHTLMKLVEASLQSSKEKRWIDME</sequence>
<dbReference type="Gene3D" id="3.30.360.10">
    <property type="entry name" value="Dihydrodipicolinate Reductase, domain 2"/>
    <property type="match status" value="1"/>
</dbReference>
<dbReference type="Pfam" id="PF02894">
    <property type="entry name" value="GFO_IDH_MocA_C"/>
    <property type="match status" value="1"/>
</dbReference>
<dbReference type="EMBL" id="CP013213">
    <property type="protein sequence ID" value="AMC94655.1"/>
    <property type="molecule type" value="Genomic_DNA"/>
</dbReference>
<dbReference type="GO" id="GO:0000166">
    <property type="term" value="F:nucleotide binding"/>
    <property type="evidence" value="ECO:0007669"/>
    <property type="project" value="InterPro"/>
</dbReference>
<dbReference type="SUPFAM" id="SSF51735">
    <property type="entry name" value="NAD(P)-binding Rossmann-fold domains"/>
    <property type="match status" value="1"/>
</dbReference>
<dbReference type="STRING" id="1514105.AOC36_08245"/>
<dbReference type="InterPro" id="IPR000683">
    <property type="entry name" value="Gfo/Idh/MocA-like_OxRdtase_N"/>
</dbReference>
<evidence type="ECO:0000259" key="3">
    <source>
        <dbReference type="Pfam" id="PF01408"/>
    </source>
</evidence>
<reference evidence="5 6" key="1">
    <citation type="submission" date="2015-10" db="EMBL/GenBank/DDBJ databases">
        <title>Erysipelothrix larvae sp. LV19 isolated from the larval gut of the rhinoceros beetle, Trypoxylus dichotomus.</title>
        <authorList>
            <person name="Lim S."/>
            <person name="Kim B.-C."/>
        </authorList>
    </citation>
    <scope>NUCLEOTIDE SEQUENCE [LARGE SCALE GENOMIC DNA]</scope>
    <source>
        <strain evidence="5 6">LV19</strain>
    </source>
</reference>
<dbReference type="KEGG" id="erl:AOC36_08245"/>
<keyword evidence="2" id="KW-0560">Oxidoreductase</keyword>
<evidence type="ECO:0000313" key="5">
    <source>
        <dbReference type="EMBL" id="AMC94655.1"/>
    </source>
</evidence>
<keyword evidence="6" id="KW-1185">Reference proteome</keyword>
<evidence type="ECO:0000256" key="1">
    <source>
        <dbReference type="ARBA" id="ARBA00010928"/>
    </source>
</evidence>
<dbReference type="Gene3D" id="3.40.50.720">
    <property type="entry name" value="NAD(P)-binding Rossmann-like Domain"/>
    <property type="match status" value="1"/>
</dbReference>
<dbReference type="SUPFAM" id="SSF55347">
    <property type="entry name" value="Glyceraldehyde-3-phosphate dehydrogenase-like, C-terminal domain"/>
    <property type="match status" value="1"/>
</dbReference>
<name>A0A0X8H262_9FIRM</name>
<dbReference type="AlphaFoldDB" id="A0A0X8H262"/>
<accession>A0A0X8H262</accession>
<dbReference type="PANTHER" id="PTHR43818">
    <property type="entry name" value="BCDNA.GH03377"/>
    <property type="match status" value="1"/>
</dbReference>
<feature type="domain" description="Gfo/Idh/MocA-like oxidoreductase N-terminal" evidence="3">
    <location>
        <begin position="6"/>
        <end position="123"/>
    </location>
</feature>
<dbReference type="Pfam" id="PF01408">
    <property type="entry name" value="GFO_IDH_MocA"/>
    <property type="match status" value="1"/>
</dbReference>
<dbReference type="GO" id="GO:0016491">
    <property type="term" value="F:oxidoreductase activity"/>
    <property type="evidence" value="ECO:0007669"/>
    <property type="project" value="UniProtKB-KW"/>
</dbReference>
<evidence type="ECO:0000313" key="6">
    <source>
        <dbReference type="Proteomes" id="UP000063781"/>
    </source>
</evidence>
<protein>
    <recommendedName>
        <fullName evidence="7">Dehydrogenase</fullName>
    </recommendedName>
</protein>
<dbReference type="InterPro" id="IPR050463">
    <property type="entry name" value="Gfo/Idh/MocA_oxidrdct_glycsds"/>
</dbReference>
<evidence type="ECO:0000256" key="2">
    <source>
        <dbReference type="ARBA" id="ARBA00023002"/>
    </source>
</evidence>
<proteinExistence type="inferred from homology"/>
<dbReference type="InterPro" id="IPR036291">
    <property type="entry name" value="NAD(P)-bd_dom_sf"/>
</dbReference>
<feature type="domain" description="Gfo/Idh/MocA-like oxidoreductase C-terminal" evidence="4">
    <location>
        <begin position="136"/>
        <end position="380"/>
    </location>
</feature>
<evidence type="ECO:0000259" key="4">
    <source>
        <dbReference type="Pfam" id="PF02894"/>
    </source>
</evidence>
<gene>
    <name evidence="5" type="ORF">AOC36_08245</name>
</gene>
<evidence type="ECO:0008006" key="7">
    <source>
        <dbReference type="Google" id="ProtNLM"/>
    </source>
</evidence>
<organism evidence="5 6">
    <name type="scientific">Erysipelothrix larvae</name>
    <dbReference type="NCBI Taxonomy" id="1514105"/>
    <lineage>
        <taxon>Bacteria</taxon>
        <taxon>Bacillati</taxon>
        <taxon>Bacillota</taxon>
        <taxon>Erysipelotrichia</taxon>
        <taxon>Erysipelotrichales</taxon>
        <taxon>Erysipelotrichaceae</taxon>
        <taxon>Erysipelothrix</taxon>
    </lineage>
</organism>
<dbReference type="PANTHER" id="PTHR43818:SF11">
    <property type="entry name" value="BCDNA.GH03377"/>
    <property type="match status" value="1"/>
</dbReference>
<dbReference type="InterPro" id="IPR004104">
    <property type="entry name" value="Gfo/Idh/MocA-like_OxRdtase_C"/>
</dbReference>